<dbReference type="PANTHER" id="PTHR48261">
    <property type="entry name" value="ACETYLGLUCOSAMINYLTRANSFERASE"/>
    <property type="match status" value="1"/>
</dbReference>
<accession>A0ABM1B289</accession>
<protein>
    <submittedName>
        <fullName evidence="17">Exostosin-1-like isoform X1</fullName>
    </submittedName>
</protein>
<keyword evidence="4" id="KW-0328">Glycosyltransferase</keyword>
<evidence type="ECO:0000256" key="3">
    <source>
        <dbReference type="ARBA" id="ARBA00010271"/>
    </source>
</evidence>
<evidence type="ECO:0000256" key="11">
    <source>
        <dbReference type="ARBA" id="ARBA00023157"/>
    </source>
</evidence>
<feature type="transmembrane region" description="Helical" evidence="13">
    <location>
        <begin position="7"/>
        <end position="28"/>
    </location>
</feature>
<dbReference type="Pfam" id="PF03016">
    <property type="entry name" value="Exostosin_GT47"/>
    <property type="match status" value="1"/>
</dbReference>
<dbReference type="Proteomes" id="UP000694941">
    <property type="component" value="Unplaced"/>
</dbReference>
<dbReference type="GeneID" id="106458350"/>
<keyword evidence="11" id="KW-1015">Disulfide bond</keyword>
<evidence type="ECO:0000313" key="17">
    <source>
        <dbReference type="RefSeq" id="XP_013773312.1"/>
    </source>
</evidence>
<feature type="domain" description="Glycosyl transferase 64" evidence="15">
    <location>
        <begin position="460"/>
        <end position="710"/>
    </location>
</feature>
<evidence type="ECO:0000256" key="2">
    <source>
        <dbReference type="ARBA" id="ARBA00004922"/>
    </source>
</evidence>
<sequence>MKAKKRYFLVLISCAFLLLCYFGGYHLLKNGDKKTKDFKLTKHKVRGYLDTRELYRDKDSTTSSRLRREERRRSSDTLTCSMDTCFDFFRCRNDFKVYIYPTKDSISPAYQKILSIIQESRFYTEDPSQACLFVLSLDTLDRDHLSPDYVKNIKLKLYQQAKYWDNGRNHILFNLYSGTWPDYVEDLGFNVGQAMVAKASTSVSKFRPNFDVSIPLFPKHHPKKGGERGTLTSNNFPVNKRYTLVFKGKRYVHGIGSETRNSLHHIHNNKDIIIVTTCRHGKSWKQMKDERCETDNKEYDRWDYQLMMENATFCIVPRGRRLGSFRFLEALQAGCIPVLLSNGWELPFGEVIDWGKATVCTDERLLLQVPDVVRSISKTRVHALRQHTQVLWENYFSSVEKIVMTTLEIIKDRINYHVARSYFVWNSHPGALLLLPQFSDVLRDFPFHWRHLGTSLKSNFTAIIYATMPIASASSSLSRLIKNVAKSSFASRIMVLWNGETAPPVVSKFPQVAVPVNIIQPPQKTISSRFHPHLLVQTDAILNLDEDVVLSTEEIDFAFKVWRSYPERIVGYPARSHYWDESKSCWRYTSKWTNEYSIILTGAAFYHRYYNYLYTYYLHSVLHKTVDQSQNCEDILMNFLVSHVTKLPPIKVTQRKNYKENVAMDGKMYPIPWNDPDHFIQRQACMTTFVEIFGYMPLIRSSLRLDPVLFKDPVSNLRKRYRKLELEGGK</sequence>
<dbReference type="PANTHER" id="PTHR48261:SF3">
    <property type="entry name" value="EXOSTOSIN GLYCOSYLTRANSFERASE 1"/>
    <property type="match status" value="1"/>
</dbReference>
<feature type="domain" description="Exostosin GT47" evidence="14">
    <location>
        <begin position="93"/>
        <end position="376"/>
    </location>
</feature>
<evidence type="ECO:0000256" key="6">
    <source>
        <dbReference type="ARBA" id="ARBA00022692"/>
    </source>
</evidence>
<dbReference type="SUPFAM" id="SSF53448">
    <property type="entry name" value="Nucleotide-diphospho-sugar transferases"/>
    <property type="match status" value="1"/>
</dbReference>
<dbReference type="RefSeq" id="XP_013773312.1">
    <property type="nucleotide sequence ID" value="XM_013917858.2"/>
</dbReference>
<comment type="subcellular location">
    <subcellularLocation>
        <location evidence="1">Endoplasmic reticulum membrane</location>
        <topology evidence="1">Single-pass type II membrane protein</topology>
    </subcellularLocation>
</comment>
<evidence type="ECO:0000259" key="15">
    <source>
        <dbReference type="Pfam" id="PF09258"/>
    </source>
</evidence>
<evidence type="ECO:0000256" key="12">
    <source>
        <dbReference type="ARBA" id="ARBA00023180"/>
    </source>
</evidence>
<dbReference type="Pfam" id="PF09258">
    <property type="entry name" value="Glyco_transf_64"/>
    <property type="match status" value="1"/>
</dbReference>
<dbReference type="InterPro" id="IPR029044">
    <property type="entry name" value="Nucleotide-diphossugar_trans"/>
</dbReference>
<name>A0ABM1B289_LIMPO</name>
<keyword evidence="12" id="KW-0325">Glycoprotein</keyword>
<keyword evidence="6 13" id="KW-0812">Transmembrane</keyword>
<comment type="similarity">
    <text evidence="3">Belongs to the glycosyltransferase 47 family.</text>
</comment>
<evidence type="ECO:0000256" key="13">
    <source>
        <dbReference type="SAM" id="Phobius"/>
    </source>
</evidence>
<keyword evidence="10 13" id="KW-0472">Membrane</keyword>
<reference evidence="17" key="1">
    <citation type="submission" date="2025-08" db="UniProtKB">
        <authorList>
            <consortium name="RefSeq"/>
        </authorList>
    </citation>
    <scope>IDENTIFICATION</scope>
    <source>
        <tissue evidence="17">Muscle</tissue>
    </source>
</reference>
<dbReference type="InterPro" id="IPR004263">
    <property type="entry name" value="Exostosin"/>
</dbReference>
<evidence type="ECO:0000259" key="14">
    <source>
        <dbReference type="Pfam" id="PF03016"/>
    </source>
</evidence>
<dbReference type="InterPro" id="IPR015338">
    <property type="entry name" value="GT64_dom"/>
</dbReference>
<evidence type="ECO:0000256" key="10">
    <source>
        <dbReference type="ARBA" id="ARBA00023136"/>
    </source>
</evidence>
<keyword evidence="8" id="KW-0735">Signal-anchor</keyword>
<dbReference type="Gene3D" id="3.90.550.10">
    <property type="entry name" value="Spore Coat Polysaccharide Biosynthesis Protein SpsA, Chain A"/>
    <property type="match status" value="1"/>
</dbReference>
<gene>
    <name evidence="17" type="primary">LOC106458350</name>
</gene>
<organism evidence="16 17">
    <name type="scientific">Limulus polyphemus</name>
    <name type="common">Atlantic horseshoe crab</name>
    <dbReference type="NCBI Taxonomy" id="6850"/>
    <lineage>
        <taxon>Eukaryota</taxon>
        <taxon>Metazoa</taxon>
        <taxon>Ecdysozoa</taxon>
        <taxon>Arthropoda</taxon>
        <taxon>Chelicerata</taxon>
        <taxon>Merostomata</taxon>
        <taxon>Xiphosura</taxon>
        <taxon>Limulidae</taxon>
        <taxon>Limulus</taxon>
    </lineage>
</organism>
<evidence type="ECO:0000256" key="7">
    <source>
        <dbReference type="ARBA" id="ARBA00022824"/>
    </source>
</evidence>
<evidence type="ECO:0000256" key="8">
    <source>
        <dbReference type="ARBA" id="ARBA00022968"/>
    </source>
</evidence>
<comment type="pathway">
    <text evidence="2">Protein modification; protein glycosylation.</text>
</comment>
<keyword evidence="9 13" id="KW-1133">Transmembrane helix</keyword>
<evidence type="ECO:0000256" key="9">
    <source>
        <dbReference type="ARBA" id="ARBA00022989"/>
    </source>
</evidence>
<evidence type="ECO:0000313" key="16">
    <source>
        <dbReference type="Proteomes" id="UP000694941"/>
    </source>
</evidence>
<dbReference type="InterPro" id="IPR040911">
    <property type="entry name" value="Exostosin_GT47"/>
</dbReference>
<evidence type="ECO:0000256" key="5">
    <source>
        <dbReference type="ARBA" id="ARBA00022679"/>
    </source>
</evidence>
<evidence type="ECO:0000256" key="4">
    <source>
        <dbReference type="ARBA" id="ARBA00022676"/>
    </source>
</evidence>
<keyword evidence="16" id="KW-1185">Reference proteome</keyword>
<evidence type="ECO:0000256" key="1">
    <source>
        <dbReference type="ARBA" id="ARBA00004648"/>
    </source>
</evidence>
<keyword evidence="5" id="KW-0808">Transferase</keyword>
<proteinExistence type="inferred from homology"/>
<keyword evidence="7" id="KW-0256">Endoplasmic reticulum</keyword>